<evidence type="ECO:0000256" key="16">
    <source>
        <dbReference type="ARBA" id="ARBA00067273"/>
    </source>
</evidence>
<evidence type="ECO:0000256" key="4">
    <source>
        <dbReference type="ARBA" id="ARBA00004514"/>
    </source>
</evidence>
<keyword evidence="6" id="KW-0963">Cytoplasm</keyword>
<dbReference type="GO" id="GO:0005634">
    <property type="term" value="C:nucleus"/>
    <property type="evidence" value="ECO:0007669"/>
    <property type="project" value="UniProtKB-SubCell"/>
</dbReference>
<evidence type="ECO:0000256" key="18">
    <source>
        <dbReference type="ARBA" id="ARBA00083956"/>
    </source>
</evidence>
<evidence type="ECO:0000313" key="20">
    <source>
        <dbReference type="Proteomes" id="UP000467840"/>
    </source>
</evidence>
<keyword evidence="10" id="KW-0496">Mitochondrion</keyword>
<dbReference type="InterPro" id="IPR039298">
    <property type="entry name" value="ACOT13"/>
</dbReference>
<evidence type="ECO:0000256" key="1">
    <source>
        <dbReference type="ARBA" id="ARBA00004123"/>
    </source>
</evidence>
<dbReference type="Gene3D" id="3.10.129.10">
    <property type="entry name" value="Hotdog Thioesterase"/>
    <property type="match status" value="1"/>
</dbReference>
<comment type="catalytic activity">
    <reaction evidence="13">
        <text>a fatty acyl-CoA + H2O = a fatty acid + CoA + H(+)</text>
        <dbReference type="Rhea" id="RHEA:16781"/>
        <dbReference type="ChEBI" id="CHEBI:15377"/>
        <dbReference type="ChEBI" id="CHEBI:15378"/>
        <dbReference type="ChEBI" id="CHEBI:28868"/>
        <dbReference type="ChEBI" id="CHEBI:57287"/>
        <dbReference type="ChEBI" id="CHEBI:77636"/>
    </reaction>
    <physiologicalReaction direction="left-to-right" evidence="13">
        <dbReference type="Rhea" id="RHEA:16782"/>
    </physiologicalReaction>
</comment>
<dbReference type="AlphaFoldDB" id="A0A6A6MGC7"/>
<dbReference type="EMBL" id="JAAGAX010000006">
    <property type="protein sequence ID" value="KAF2311977.1"/>
    <property type="molecule type" value="Genomic_DNA"/>
</dbReference>
<evidence type="ECO:0000256" key="5">
    <source>
        <dbReference type="ARBA" id="ARBA00008324"/>
    </source>
</evidence>
<dbReference type="GO" id="GO:0005819">
    <property type="term" value="C:spindle"/>
    <property type="evidence" value="ECO:0007669"/>
    <property type="project" value="UniProtKB-SubCell"/>
</dbReference>
<sequence>MKDGERGDQMEKARVFLQLSQEESESVLTFTLHPHRPRVQRSFFDDFASRGLLVDQIEPGFISCSFIVTPRLIDRNGNYANVAIAALIDMVSGAAIPVVGGAVNVSVDMSISFLFTAKVNDEIEISARGLGEKGRYFGTYTLVRNKATQEIIAEARHSLFDTRPSKM</sequence>
<gene>
    <name evidence="19" type="ORF">GH714_027646</name>
</gene>
<comment type="subunit">
    <text evidence="15">Homotetramer. Interacts with PCTP.</text>
</comment>
<dbReference type="CDD" id="cd03443">
    <property type="entry name" value="PaaI_thioesterase"/>
    <property type="match status" value="1"/>
</dbReference>
<reference evidence="19 20" key="1">
    <citation type="journal article" date="2020" name="Mol. Plant">
        <title>The Chromosome-Based Rubber Tree Genome Provides New Insights into Spurge Genome Evolution and Rubber Biosynthesis.</title>
        <authorList>
            <person name="Liu J."/>
            <person name="Shi C."/>
            <person name="Shi C.C."/>
            <person name="Li W."/>
            <person name="Zhang Q.J."/>
            <person name="Zhang Y."/>
            <person name="Li K."/>
            <person name="Lu H.F."/>
            <person name="Shi C."/>
            <person name="Zhu S.T."/>
            <person name="Xiao Z.Y."/>
            <person name="Nan H."/>
            <person name="Yue Y."/>
            <person name="Zhu X.G."/>
            <person name="Wu Y."/>
            <person name="Hong X.N."/>
            <person name="Fan G.Y."/>
            <person name="Tong Y."/>
            <person name="Zhang D."/>
            <person name="Mao C.L."/>
            <person name="Liu Y.L."/>
            <person name="Hao S.J."/>
            <person name="Liu W.Q."/>
            <person name="Lv M.Q."/>
            <person name="Zhang H.B."/>
            <person name="Liu Y."/>
            <person name="Hu-Tang G.R."/>
            <person name="Wang J.P."/>
            <person name="Wang J.H."/>
            <person name="Sun Y.H."/>
            <person name="Ni S.B."/>
            <person name="Chen W.B."/>
            <person name="Zhang X.C."/>
            <person name="Jiao Y.N."/>
            <person name="Eichler E.E."/>
            <person name="Li G.H."/>
            <person name="Liu X."/>
            <person name="Gao L.Z."/>
        </authorList>
    </citation>
    <scope>NUCLEOTIDE SEQUENCE [LARGE SCALE GENOMIC DNA]</scope>
    <source>
        <strain evidence="20">cv. GT1</strain>
        <tissue evidence="19">Leaf</tissue>
    </source>
</reference>
<evidence type="ECO:0000256" key="6">
    <source>
        <dbReference type="ARBA" id="ARBA00022490"/>
    </source>
</evidence>
<dbReference type="FunFam" id="3.10.129.10:FF:000021">
    <property type="entry name" value="Acyl-coenzyme A thioesterase 13"/>
    <property type="match status" value="1"/>
</dbReference>
<evidence type="ECO:0000256" key="15">
    <source>
        <dbReference type="ARBA" id="ARBA00064709"/>
    </source>
</evidence>
<accession>A0A6A6MGC7</accession>
<comment type="similarity">
    <text evidence="5">Belongs to the thioesterase PaaI family.</text>
</comment>
<evidence type="ECO:0000256" key="11">
    <source>
        <dbReference type="ARBA" id="ARBA00023212"/>
    </source>
</evidence>
<evidence type="ECO:0000313" key="19">
    <source>
        <dbReference type="EMBL" id="KAF2311977.1"/>
    </source>
</evidence>
<dbReference type="GO" id="GO:0047617">
    <property type="term" value="F:fatty acyl-CoA hydrolase activity"/>
    <property type="evidence" value="ECO:0007669"/>
    <property type="project" value="InterPro"/>
</dbReference>
<protein>
    <recommendedName>
        <fullName evidence="16">Acyl-coenzyme A thioesterase 13</fullName>
    </recommendedName>
    <alternativeName>
        <fullName evidence="17">Hotdog-fold thioesterase superfamily member 2</fullName>
    </alternativeName>
    <alternativeName>
        <fullName evidence="18">Thioesterase superfamily member 2</fullName>
    </alternativeName>
</protein>
<evidence type="ECO:0000256" key="7">
    <source>
        <dbReference type="ARBA" id="ARBA00022801"/>
    </source>
</evidence>
<dbReference type="GO" id="GO:0006629">
    <property type="term" value="P:lipid metabolic process"/>
    <property type="evidence" value="ECO:0007669"/>
    <property type="project" value="UniProtKB-KW"/>
</dbReference>
<evidence type="ECO:0000256" key="10">
    <source>
        <dbReference type="ARBA" id="ARBA00023128"/>
    </source>
</evidence>
<keyword evidence="7" id="KW-0378">Hydrolase</keyword>
<dbReference type="Proteomes" id="UP000467840">
    <property type="component" value="Chromosome 14"/>
</dbReference>
<dbReference type="SUPFAM" id="SSF54637">
    <property type="entry name" value="Thioesterase/thiol ester dehydrase-isomerase"/>
    <property type="match status" value="1"/>
</dbReference>
<keyword evidence="9" id="KW-0443">Lipid metabolism</keyword>
<evidence type="ECO:0000256" key="17">
    <source>
        <dbReference type="ARBA" id="ARBA00081533"/>
    </source>
</evidence>
<dbReference type="InterPro" id="IPR029069">
    <property type="entry name" value="HotDog_dom_sf"/>
</dbReference>
<dbReference type="PANTHER" id="PTHR21660:SF8">
    <property type="entry name" value="OS02G0521700 PROTEIN"/>
    <property type="match status" value="1"/>
</dbReference>
<dbReference type="PANTHER" id="PTHR21660">
    <property type="entry name" value="THIOESTERASE SUPERFAMILY MEMBER-RELATED"/>
    <property type="match status" value="1"/>
</dbReference>
<keyword evidence="8" id="KW-0007">Acetylation</keyword>
<comment type="subcellular location">
    <subcellularLocation>
        <location evidence="3">Cytoplasm</location>
        <location evidence="3">Cytoskeleton</location>
        <location evidence="3">Spindle</location>
    </subcellularLocation>
    <subcellularLocation>
        <location evidence="4">Cytoplasm</location>
        <location evidence="4">Cytosol</location>
    </subcellularLocation>
    <subcellularLocation>
        <location evidence="2">Mitochondrion</location>
    </subcellularLocation>
    <subcellularLocation>
        <location evidence="1">Nucleus</location>
    </subcellularLocation>
</comment>
<keyword evidence="12" id="KW-0539">Nucleus</keyword>
<proteinExistence type="inferred from homology"/>
<evidence type="ECO:0000256" key="14">
    <source>
        <dbReference type="ARBA" id="ARBA00058205"/>
    </source>
</evidence>
<dbReference type="GO" id="GO:0005829">
    <property type="term" value="C:cytosol"/>
    <property type="evidence" value="ECO:0007669"/>
    <property type="project" value="UniProtKB-SubCell"/>
</dbReference>
<evidence type="ECO:0000256" key="13">
    <source>
        <dbReference type="ARBA" id="ARBA00052976"/>
    </source>
</evidence>
<dbReference type="GO" id="GO:0005739">
    <property type="term" value="C:mitochondrion"/>
    <property type="evidence" value="ECO:0007669"/>
    <property type="project" value="UniProtKB-SubCell"/>
</dbReference>
<evidence type="ECO:0000256" key="2">
    <source>
        <dbReference type="ARBA" id="ARBA00004173"/>
    </source>
</evidence>
<organism evidence="19 20">
    <name type="scientific">Hevea brasiliensis</name>
    <name type="common">Para rubber tree</name>
    <name type="synonym">Siphonia brasiliensis</name>
    <dbReference type="NCBI Taxonomy" id="3981"/>
    <lineage>
        <taxon>Eukaryota</taxon>
        <taxon>Viridiplantae</taxon>
        <taxon>Streptophyta</taxon>
        <taxon>Embryophyta</taxon>
        <taxon>Tracheophyta</taxon>
        <taxon>Spermatophyta</taxon>
        <taxon>Magnoliopsida</taxon>
        <taxon>eudicotyledons</taxon>
        <taxon>Gunneridae</taxon>
        <taxon>Pentapetalae</taxon>
        <taxon>rosids</taxon>
        <taxon>fabids</taxon>
        <taxon>Malpighiales</taxon>
        <taxon>Euphorbiaceae</taxon>
        <taxon>Crotonoideae</taxon>
        <taxon>Micrandreae</taxon>
        <taxon>Hevea</taxon>
    </lineage>
</organism>
<keyword evidence="11" id="KW-0206">Cytoskeleton</keyword>
<evidence type="ECO:0000256" key="12">
    <source>
        <dbReference type="ARBA" id="ARBA00023242"/>
    </source>
</evidence>
<evidence type="ECO:0000256" key="8">
    <source>
        <dbReference type="ARBA" id="ARBA00022990"/>
    </source>
</evidence>
<evidence type="ECO:0000256" key="3">
    <source>
        <dbReference type="ARBA" id="ARBA00004186"/>
    </source>
</evidence>
<name>A0A6A6MGC7_HEVBR</name>
<evidence type="ECO:0000256" key="9">
    <source>
        <dbReference type="ARBA" id="ARBA00023098"/>
    </source>
</evidence>
<comment type="caution">
    <text evidence="19">The sequence shown here is derived from an EMBL/GenBank/DDBJ whole genome shotgun (WGS) entry which is preliminary data.</text>
</comment>
<comment type="function">
    <text evidence="14">Catalyzes the hydrolysis of acyl-CoAs into free fatty acids and coenzyme A (CoASH), regulating their respective intracellular levels. Has acyl-CoA thioesterase activity towards medium (C12) and long-chain (C18) fatty acyl-CoA substrates. Can also hydrolyze 3-hydroxyphenylacetyl-CoA and 3,4-dihydroxyphenylacetyl-CoA (in vitro). May play a role in controlling adaptive thermogenesis.</text>
</comment>
<keyword evidence="20" id="KW-1185">Reference proteome</keyword>